<keyword evidence="7" id="KW-1185">Reference proteome</keyword>
<dbReference type="SUPFAM" id="SSF54001">
    <property type="entry name" value="Cysteine proteinases"/>
    <property type="match status" value="1"/>
</dbReference>
<accession>A0A2Z4NCU9</accession>
<keyword evidence="4 6" id="KW-0031">Aminopeptidase</keyword>
<keyword evidence="3 4" id="KW-0788">Thiol protease</keyword>
<dbReference type="RefSeq" id="WP_033178905.1">
    <property type="nucleotide sequence ID" value="NZ_CP030140.1"/>
</dbReference>
<dbReference type="PIRSF" id="PIRSF005700">
    <property type="entry name" value="PepC"/>
    <property type="match status" value="1"/>
</dbReference>
<feature type="active site" evidence="5">
    <location>
        <position position="386"/>
    </location>
</feature>
<evidence type="ECO:0000313" key="6">
    <source>
        <dbReference type="EMBL" id="AWX69380.1"/>
    </source>
</evidence>
<dbReference type="PANTHER" id="PTHR10363">
    <property type="entry name" value="BLEOMYCIN HYDROLASE"/>
    <property type="match status" value="1"/>
</dbReference>
<evidence type="ECO:0000256" key="2">
    <source>
        <dbReference type="ARBA" id="ARBA00022801"/>
    </source>
</evidence>
<dbReference type="InterPro" id="IPR038765">
    <property type="entry name" value="Papain-like_cys_pep_sf"/>
</dbReference>
<dbReference type="Gene3D" id="3.90.70.10">
    <property type="entry name" value="Cysteine proteinases"/>
    <property type="match status" value="1"/>
</dbReference>
<dbReference type="Proteomes" id="UP000250218">
    <property type="component" value="Chromosome"/>
</dbReference>
<reference evidence="7" key="1">
    <citation type="submission" date="2018-06" db="EMBL/GenBank/DDBJ databases">
        <title>Complete genome sequences of Mycoplasma anatis, M. anseris and M. cloacale type strains.</title>
        <authorList>
            <person name="Grozner D."/>
            <person name="Forro B."/>
            <person name="Sulyok K.M."/>
            <person name="Marton S."/>
            <person name="Kreizinger Z."/>
            <person name="Banyai K."/>
            <person name="Gyuranecz M."/>
        </authorList>
    </citation>
    <scope>NUCLEOTIDE SEQUENCE [LARGE SCALE GENOMIC DNA]</scope>
    <source>
        <strain evidence="7">ATCC 49234</strain>
    </source>
</reference>
<feature type="active site" evidence="5">
    <location>
        <position position="69"/>
    </location>
</feature>
<dbReference type="EMBL" id="CP030140">
    <property type="protein sequence ID" value="AWX69380.1"/>
    <property type="molecule type" value="Genomic_DNA"/>
</dbReference>
<dbReference type="GO" id="GO:0070005">
    <property type="term" value="F:cysteine-type aminopeptidase activity"/>
    <property type="evidence" value="ECO:0007669"/>
    <property type="project" value="InterPro"/>
</dbReference>
<evidence type="ECO:0000256" key="5">
    <source>
        <dbReference type="PIRSR" id="PIRSR005700-1"/>
    </source>
</evidence>
<dbReference type="CDD" id="cd00585">
    <property type="entry name" value="Peptidase_C1B"/>
    <property type="match status" value="1"/>
</dbReference>
<keyword evidence="2 4" id="KW-0378">Hydrolase</keyword>
<evidence type="ECO:0000256" key="3">
    <source>
        <dbReference type="ARBA" id="ARBA00022807"/>
    </source>
</evidence>
<dbReference type="AlphaFoldDB" id="A0A2Z4NCU9"/>
<dbReference type="GO" id="GO:0005737">
    <property type="term" value="C:cytoplasm"/>
    <property type="evidence" value="ECO:0007669"/>
    <property type="project" value="TreeGrafter"/>
</dbReference>
<dbReference type="GO" id="GO:0009636">
    <property type="term" value="P:response to toxic substance"/>
    <property type="evidence" value="ECO:0007669"/>
    <property type="project" value="TreeGrafter"/>
</dbReference>
<gene>
    <name evidence="6" type="ORF">DP065_01250</name>
</gene>
<dbReference type="PROSITE" id="PS00139">
    <property type="entry name" value="THIOL_PROTEASE_CYS"/>
    <property type="match status" value="1"/>
</dbReference>
<dbReference type="GO" id="GO:0043418">
    <property type="term" value="P:homocysteine catabolic process"/>
    <property type="evidence" value="ECO:0007669"/>
    <property type="project" value="TreeGrafter"/>
</dbReference>
<dbReference type="KEGG" id="mane:DP065_01250"/>
<feature type="active site" evidence="5">
    <location>
        <position position="364"/>
    </location>
</feature>
<evidence type="ECO:0000256" key="1">
    <source>
        <dbReference type="ARBA" id="ARBA00022670"/>
    </source>
</evidence>
<dbReference type="GO" id="GO:0006508">
    <property type="term" value="P:proteolysis"/>
    <property type="evidence" value="ECO:0007669"/>
    <property type="project" value="UniProtKB-KW"/>
</dbReference>
<evidence type="ECO:0000313" key="7">
    <source>
        <dbReference type="Proteomes" id="UP000250218"/>
    </source>
</evidence>
<protein>
    <recommendedName>
        <fullName evidence="4">Aminopeptidase</fullName>
    </recommendedName>
</protein>
<organism evidence="6 7">
    <name type="scientific">[Mycoplasma] anseris</name>
    <dbReference type="NCBI Taxonomy" id="92400"/>
    <lineage>
        <taxon>Bacteria</taxon>
        <taxon>Bacillati</taxon>
        <taxon>Mycoplasmatota</taxon>
        <taxon>Mycoplasmoidales</taxon>
        <taxon>Metamycoplasmataceae</taxon>
        <taxon>Metamycoplasma</taxon>
    </lineage>
</organism>
<proteinExistence type="inferred from homology"/>
<dbReference type="PANTHER" id="PTHR10363:SF2">
    <property type="entry name" value="BLEOMYCIN HYDROLASE"/>
    <property type="match status" value="1"/>
</dbReference>
<name>A0A2Z4NCU9_9BACT</name>
<dbReference type="InterPro" id="IPR000169">
    <property type="entry name" value="Pept_cys_AS"/>
</dbReference>
<comment type="similarity">
    <text evidence="4">Belongs to the peptidase C1 family.</text>
</comment>
<sequence>MRTISLNLLNKMEEEYNKNALNSVVENAIFKNGIRDSSINNEVVKKHNFMFSVETKIGSITNQKSSGRCWIFAALNEVRVSIMQELNLESLELSQNYVHFFDKLEKVNFYLDYVIEEGLEVDNEDRLFRMMNERPVQDGGYWEFFSNVVKKYGVCPKQAMNESFHSEATNVLLEQLNWRLKAYTSRMRASWQQNHDLKLVESLREQALIDTYNILVKTLGKPPKSFDFEYMDKDKKFQRLSNITPQQFYEKYAQKHIEDRIDIVVDPREEHPKNTLLTMNYLKNRTDEKPVKMLNVSMKEMKNAIISQLKDGETVWFGCDVGTMSNSALGIMDPELYNYDLTLTKTPEFSKRERFESRASLLSHAMNFVGVNLDENGNPISWKVENSWGDNVGKKGIFSMSDKWFDEFNYMAIVHKKYLSKEALSGLEKPEIELSPFDPLV</sequence>
<keyword evidence="1 4" id="KW-0645">Protease</keyword>
<evidence type="ECO:0000256" key="4">
    <source>
        <dbReference type="PIRNR" id="PIRNR005700"/>
    </source>
</evidence>
<dbReference type="InterPro" id="IPR004134">
    <property type="entry name" value="Peptidase_C1B"/>
</dbReference>
<dbReference type="Pfam" id="PF03051">
    <property type="entry name" value="Peptidase_C1_2"/>
    <property type="match status" value="1"/>
</dbReference>